<reference evidence="2" key="1">
    <citation type="journal article" date="2015" name="Nature">
        <title>Complex archaea that bridge the gap between prokaryotes and eukaryotes.</title>
        <authorList>
            <person name="Spang A."/>
            <person name="Saw J.H."/>
            <person name="Jorgensen S.L."/>
            <person name="Zaremba-Niedzwiedzka K."/>
            <person name="Martijn J."/>
            <person name="Lind A.E."/>
            <person name="van Eijk R."/>
            <person name="Schleper C."/>
            <person name="Guy L."/>
            <person name="Ettema T.J."/>
        </authorList>
    </citation>
    <scope>NUCLEOTIDE SEQUENCE</scope>
</reference>
<dbReference type="EMBL" id="LAZR01016244">
    <property type="protein sequence ID" value="KKM05341.1"/>
    <property type="molecule type" value="Genomic_DNA"/>
</dbReference>
<dbReference type="AlphaFoldDB" id="A0A0F9JHX0"/>
<organism evidence="2">
    <name type="scientific">marine sediment metagenome</name>
    <dbReference type="NCBI Taxonomy" id="412755"/>
    <lineage>
        <taxon>unclassified sequences</taxon>
        <taxon>metagenomes</taxon>
        <taxon>ecological metagenomes</taxon>
    </lineage>
</organism>
<feature type="transmembrane region" description="Helical" evidence="1">
    <location>
        <begin position="67"/>
        <end position="90"/>
    </location>
</feature>
<proteinExistence type="predicted"/>
<accession>A0A0F9JHX0</accession>
<evidence type="ECO:0000256" key="1">
    <source>
        <dbReference type="SAM" id="Phobius"/>
    </source>
</evidence>
<comment type="caution">
    <text evidence="2">The sequence shown here is derived from an EMBL/GenBank/DDBJ whole genome shotgun (WGS) entry which is preliminary data.</text>
</comment>
<name>A0A0F9JHX0_9ZZZZ</name>
<keyword evidence="1" id="KW-0812">Transmembrane</keyword>
<protein>
    <submittedName>
        <fullName evidence="2">Uncharacterized protein</fullName>
    </submittedName>
</protein>
<evidence type="ECO:0000313" key="2">
    <source>
        <dbReference type="EMBL" id="KKM05341.1"/>
    </source>
</evidence>
<keyword evidence="1" id="KW-0472">Membrane</keyword>
<gene>
    <name evidence="2" type="ORF">LCGC14_1755130</name>
</gene>
<sequence length="94" mass="9807">METNGENSVAPPNGNGKVSTAELYRALYDLDQGLSRRFTTVLDAINAGRDDLEDHRKNDRHGSDKRVTAAAGGGAIGLLAVIAAIAAKLFGVAV</sequence>
<keyword evidence="1" id="KW-1133">Transmembrane helix</keyword>